<organism evidence="3 4">
    <name type="scientific">Perkinsus olseni</name>
    <name type="common">Perkinsus atlanticus</name>
    <dbReference type="NCBI Taxonomy" id="32597"/>
    <lineage>
        <taxon>Eukaryota</taxon>
        <taxon>Sar</taxon>
        <taxon>Alveolata</taxon>
        <taxon>Perkinsozoa</taxon>
        <taxon>Perkinsea</taxon>
        <taxon>Perkinsida</taxon>
        <taxon>Perkinsidae</taxon>
        <taxon>Perkinsus</taxon>
    </lineage>
</organism>
<dbReference type="SUPFAM" id="SSF56672">
    <property type="entry name" value="DNA/RNA polymerases"/>
    <property type="match status" value="1"/>
</dbReference>
<dbReference type="PANTHER" id="PTHR47266">
    <property type="entry name" value="ENDONUCLEASE-RELATED"/>
    <property type="match status" value="1"/>
</dbReference>
<dbReference type="InterPro" id="IPR041588">
    <property type="entry name" value="Integrase_H2C2"/>
</dbReference>
<dbReference type="InterPro" id="IPR043502">
    <property type="entry name" value="DNA/RNA_pol_sf"/>
</dbReference>
<gene>
    <name evidence="3" type="ORF">FOZ63_028044</name>
</gene>
<dbReference type="InterPro" id="IPR043128">
    <property type="entry name" value="Rev_trsase/Diguanyl_cyclase"/>
</dbReference>
<evidence type="ECO:0000259" key="2">
    <source>
        <dbReference type="PROSITE" id="PS50878"/>
    </source>
</evidence>
<feature type="domain" description="Reverse transcriptase" evidence="2">
    <location>
        <begin position="209"/>
        <end position="425"/>
    </location>
</feature>
<feature type="compositionally biased region" description="Basic and acidic residues" evidence="1">
    <location>
        <begin position="613"/>
        <end position="624"/>
    </location>
</feature>
<reference evidence="3 4" key="1">
    <citation type="submission" date="2020-04" db="EMBL/GenBank/DDBJ databases">
        <title>Perkinsus olseni comparative genomics.</title>
        <authorList>
            <person name="Bogema D.R."/>
        </authorList>
    </citation>
    <scope>NUCLEOTIDE SEQUENCE [LARGE SCALE GENOMIC DNA]</scope>
    <source>
        <strain evidence="3 4">ATCC PRA-207</strain>
    </source>
</reference>
<comment type="caution">
    <text evidence="3">The sequence shown here is derived from an EMBL/GenBank/DDBJ whole genome shotgun (WGS) entry which is preliminary data.</text>
</comment>
<dbReference type="Pfam" id="PF00078">
    <property type="entry name" value="RVT_1"/>
    <property type="match status" value="1"/>
</dbReference>
<dbReference type="AlphaFoldDB" id="A0A7J6RW93"/>
<feature type="compositionally biased region" description="Low complexity" evidence="1">
    <location>
        <begin position="601"/>
        <end position="611"/>
    </location>
</feature>
<dbReference type="Gene3D" id="3.10.10.10">
    <property type="entry name" value="HIV Type 1 Reverse Transcriptase, subunit A, domain 1"/>
    <property type="match status" value="1"/>
</dbReference>
<dbReference type="EMBL" id="JABANO010022706">
    <property type="protein sequence ID" value="KAF4724753.1"/>
    <property type="molecule type" value="Genomic_DNA"/>
</dbReference>
<protein>
    <recommendedName>
        <fullName evidence="2">Reverse transcriptase domain-containing protein</fullName>
    </recommendedName>
</protein>
<evidence type="ECO:0000256" key="1">
    <source>
        <dbReference type="SAM" id="MobiDB-lite"/>
    </source>
</evidence>
<accession>A0A7J6RW93</accession>
<feature type="non-terminal residue" evidence="3">
    <location>
        <position position="764"/>
    </location>
</feature>
<keyword evidence="4" id="KW-1185">Reference proteome</keyword>
<evidence type="ECO:0000313" key="4">
    <source>
        <dbReference type="Proteomes" id="UP000553632"/>
    </source>
</evidence>
<feature type="region of interest" description="Disordered" evidence="1">
    <location>
        <begin position="600"/>
        <end position="628"/>
    </location>
</feature>
<dbReference type="Gene3D" id="1.10.340.70">
    <property type="match status" value="1"/>
</dbReference>
<dbReference type="PROSITE" id="PS50878">
    <property type="entry name" value="RT_POL"/>
    <property type="match status" value="1"/>
</dbReference>
<dbReference type="Pfam" id="PF17921">
    <property type="entry name" value="Integrase_H2C2"/>
    <property type="match status" value="1"/>
</dbReference>
<name>A0A7J6RW93_PEROL</name>
<feature type="non-terminal residue" evidence="3">
    <location>
        <position position="1"/>
    </location>
</feature>
<dbReference type="InterPro" id="IPR000477">
    <property type="entry name" value="RT_dom"/>
</dbReference>
<sequence>DAALAVWLGIRDDQKADLQTALNAMQRELAPEESVAFDMFSTRAWKPESESLDTFAYSLRQLLEASQLNLNEAARESLLVSRFIAAMPSTLQSDLRKQRVTLQNLKDALRTAKRNYSIDGSLIGVTAAPSSHPPALSPTARTLPDHLEILSVVKDVGWLSIFLAYDKTTSKRCYAVEIDKNAVPDITAREYERYSTIHTNMARATDEEKTAADKIWHDWESSGKVYQLPRDSPAKAVQNFYVVKGKRHRVVLTFLYVNKKLESLYKTLAFEQSRIEDLLTKLRLYRSHATLDISDAFMCIVLGNNLRLLTDTRVTSQSGDISTYRFCNMPYGVCIAPWVLENCVNHAIGLFSEQVVPKMPMPKADKSSLFIGSYMDDILVASDKDAIGIINKLKEILRSLSFEVADHKVMNIDKSSVTEILGLTIIINEGSKVYTVSDKKDAKWKMVLSAVHGLTDITYQDILKCIGSIPKYNVYSPWLTTLSNKIQSVASREKSQVHADWCEPVSPPLRDLIKRWIVFAIDHKPVKVPLDIYPESKLSIFVDASKWAMGFIVYQRHGDSDVVIHRENTLFPPNRVSLNISFKEMIALRYALSWYSPPVDTRSTTTTRPTSEASKHLSTERQDQPQDQSSIVHAIFTTTDLPKTVALDDIENAQQNDPRLPQDDEHYTVINGIVHRKTPHGYPLPYIPPDLRVRLLNLHHDTINGAHFAADRMYEALKRVCYWPNMMEDCTWWCDSCGTCQRNKPPRARPQPLRSRVGSYPHEL</sequence>
<dbReference type="Gene3D" id="3.30.70.270">
    <property type="match status" value="1"/>
</dbReference>
<feature type="region of interest" description="Disordered" evidence="1">
    <location>
        <begin position="744"/>
        <end position="764"/>
    </location>
</feature>
<proteinExistence type="predicted"/>
<dbReference type="InterPro" id="IPR052160">
    <property type="entry name" value="Gypsy_RT_Integrase-like"/>
</dbReference>
<dbReference type="Proteomes" id="UP000553632">
    <property type="component" value="Unassembled WGS sequence"/>
</dbReference>
<evidence type="ECO:0000313" key="3">
    <source>
        <dbReference type="EMBL" id="KAF4724753.1"/>
    </source>
</evidence>